<evidence type="ECO:0000313" key="2">
    <source>
        <dbReference type="EMBL" id="KOO31843.1"/>
    </source>
</evidence>
<dbReference type="GO" id="GO:0005509">
    <property type="term" value="F:calcium ion binding"/>
    <property type="evidence" value="ECO:0007669"/>
    <property type="project" value="InterPro"/>
</dbReference>
<dbReference type="Proteomes" id="UP000037460">
    <property type="component" value="Unassembled WGS sequence"/>
</dbReference>
<comment type="caution">
    <text evidence="2">The sequence shown here is derived from an EMBL/GenBank/DDBJ whole genome shotgun (WGS) entry which is preliminary data.</text>
</comment>
<protein>
    <recommendedName>
        <fullName evidence="1">EF-hand domain-containing protein</fullName>
    </recommendedName>
</protein>
<accession>A0A0M0K0C7</accession>
<proteinExistence type="predicted"/>
<dbReference type="EMBL" id="JWZX01001920">
    <property type="protein sequence ID" value="KOO31843.1"/>
    <property type="molecule type" value="Genomic_DNA"/>
</dbReference>
<organism evidence="2 3">
    <name type="scientific">Chrysochromulina tobinii</name>
    <dbReference type="NCBI Taxonomy" id="1460289"/>
    <lineage>
        <taxon>Eukaryota</taxon>
        <taxon>Haptista</taxon>
        <taxon>Haptophyta</taxon>
        <taxon>Prymnesiophyceae</taxon>
        <taxon>Prymnesiales</taxon>
        <taxon>Chrysochromulinaceae</taxon>
        <taxon>Chrysochromulina</taxon>
    </lineage>
</organism>
<gene>
    <name evidence="2" type="ORF">Ctob_012844</name>
</gene>
<reference evidence="3" key="1">
    <citation type="journal article" date="2015" name="PLoS Genet.">
        <title>Genome Sequence and Transcriptome Analyses of Chrysochromulina tobin: Metabolic Tools for Enhanced Algal Fitness in the Prominent Order Prymnesiales (Haptophyceae).</title>
        <authorList>
            <person name="Hovde B.T."/>
            <person name="Deodato C.R."/>
            <person name="Hunsperger H.M."/>
            <person name="Ryken S.A."/>
            <person name="Yost W."/>
            <person name="Jha R.K."/>
            <person name="Patterson J."/>
            <person name="Monnat R.J. Jr."/>
            <person name="Barlow S.B."/>
            <person name="Starkenburg S.R."/>
            <person name="Cattolico R.A."/>
        </authorList>
    </citation>
    <scope>NUCLEOTIDE SEQUENCE</scope>
    <source>
        <strain evidence="3">CCMP291</strain>
    </source>
</reference>
<dbReference type="PROSITE" id="PS50222">
    <property type="entry name" value="EF_HAND_2"/>
    <property type="match status" value="1"/>
</dbReference>
<dbReference type="AlphaFoldDB" id="A0A0M0K0C7"/>
<dbReference type="InterPro" id="IPR011992">
    <property type="entry name" value="EF-hand-dom_pair"/>
</dbReference>
<dbReference type="SUPFAM" id="SSF47473">
    <property type="entry name" value="EF-hand"/>
    <property type="match status" value="1"/>
</dbReference>
<evidence type="ECO:0000259" key="1">
    <source>
        <dbReference type="PROSITE" id="PS50222"/>
    </source>
</evidence>
<evidence type="ECO:0000313" key="3">
    <source>
        <dbReference type="Proteomes" id="UP000037460"/>
    </source>
</evidence>
<sequence>MADPKAKQPKRKKRTAMSVAKEALQGLAIQSPSEQLHSRAEKVSPIQLEALLAAMCESAYLDLFRRWDRDGDCTISPDEFNAAIARLGFQFSQKVCRELFDF</sequence>
<name>A0A0M0K0C7_9EUKA</name>
<keyword evidence="3" id="KW-1185">Reference proteome</keyword>
<feature type="domain" description="EF-hand" evidence="1">
    <location>
        <begin position="55"/>
        <end position="90"/>
    </location>
</feature>
<dbReference type="InterPro" id="IPR002048">
    <property type="entry name" value="EF_hand_dom"/>
</dbReference>
<dbReference type="Gene3D" id="1.10.238.10">
    <property type="entry name" value="EF-hand"/>
    <property type="match status" value="1"/>
</dbReference>